<dbReference type="AlphaFoldDB" id="A0A933NZZ5"/>
<protein>
    <submittedName>
        <fullName evidence="2">DNA replication initiation protein</fullName>
    </submittedName>
</protein>
<feature type="domain" description="Chromosomal replication initiator DnaA C-terminal" evidence="1">
    <location>
        <begin position="31"/>
        <end position="100"/>
    </location>
</feature>
<evidence type="ECO:0000313" key="2">
    <source>
        <dbReference type="EMBL" id="MBI4923870.1"/>
    </source>
</evidence>
<dbReference type="InterPro" id="IPR010921">
    <property type="entry name" value="Trp_repressor/repl_initiator"/>
</dbReference>
<dbReference type="SUPFAM" id="SSF48295">
    <property type="entry name" value="TrpR-like"/>
    <property type="match status" value="1"/>
</dbReference>
<accession>A0A933NZZ5</accession>
<proteinExistence type="predicted"/>
<dbReference type="GO" id="GO:0006275">
    <property type="term" value="P:regulation of DNA replication"/>
    <property type="evidence" value="ECO:0007669"/>
    <property type="project" value="InterPro"/>
</dbReference>
<evidence type="ECO:0000313" key="3">
    <source>
        <dbReference type="Proteomes" id="UP000782610"/>
    </source>
</evidence>
<dbReference type="InterPro" id="IPR013159">
    <property type="entry name" value="DnaA_C"/>
</dbReference>
<evidence type="ECO:0000259" key="1">
    <source>
        <dbReference type="SMART" id="SM00760"/>
    </source>
</evidence>
<reference evidence="2" key="1">
    <citation type="submission" date="2020-07" db="EMBL/GenBank/DDBJ databases">
        <title>Huge and variable diversity of episymbiotic CPR bacteria and DPANN archaea in groundwater ecosystems.</title>
        <authorList>
            <person name="He C.Y."/>
            <person name="Keren R."/>
            <person name="Whittaker M."/>
            <person name="Farag I.F."/>
            <person name="Doudna J."/>
            <person name="Cate J.H.D."/>
            <person name="Banfield J.F."/>
        </authorList>
    </citation>
    <scope>NUCLEOTIDE SEQUENCE</scope>
    <source>
        <strain evidence="2">NC_groundwater_1586_Pr3_B-0.1um_66_15</strain>
    </source>
</reference>
<organism evidence="2 3">
    <name type="scientific">Devosia nanyangense</name>
    <dbReference type="NCBI Taxonomy" id="1228055"/>
    <lineage>
        <taxon>Bacteria</taxon>
        <taxon>Pseudomonadati</taxon>
        <taxon>Pseudomonadota</taxon>
        <taxon>Alphaproteobacteria</taxon>
        <taxon>Hyphomicrobiales</taxon>
        <taxon>Devosiaceae</taxon>
        <taxon>Devosia</taxon>
    </lineage>
</organism>
<dbReference type="GO" id="GO:0006270">
    <property type="term" value="P:DNA replication initiation"/>
    <property type="evidence" value="ECO:0007669"/>
    <property type="project" value="InterPro"/>
</dbReference>
<dbReference type="GO" id="GO:0005524">
    <property type="term" value="F:ATP binding"/>
    <property type="evidence" value="ECO:0007669"/>
    <property type="project" value="InterPro"/>
</dbReference>
<dbReference type="Pfam" id="PF08299">
    <property type="entry name" value="Bac_DnaA_C"/>
    <property type="match status" value="1"/>
</dbReference>
<comment type="caution">
    <text evidence="2">The sequence shown here is derived from an EMBL/GenBank/DDBJ whole genome shotgun (WGS) entry which is preliminary data.</text>
</comment>
<dbReference type="Gene3D" id="1.10.1750.10">
    <property type="match status" value="1"/>
</dbReference>
<dbReference type="EMBL" id="JACRAF010000064">
    <property type="protein sequence ID" value="MBI4923870.1"/>
    <property type="molecule type" value="Genomic_DNA"/>
</dbReference>
<gene>
    <name evidence="2" type="ORF">HY834_19220</name>
</gene>
<dbReference type="GO" id="GO:0043565">
    <property type="term" value="F:sequence-specific DNA binding"/>
    <property type="evidence" value="ECO:0007669"/>
    <property type="project" value="InterPro"/>
</dbReference>
<name>A0A933NZZ5_9HYPH</name>
<dbReference type="CDD" id="cd06571">
    <property type="entry name" value="Bac_DnaA_C"/>
    <property type="match status" value="1"/>
</dbReference>
<dbReference type="Proteomes" id="UP000782610">
    <property type="component" value="Unassembled WGS sequence"/>
</dbReference>
<sequence>MTTGYAREAELTPAEATRARRRLRRLRADAEALRLVRKVAEWRDVPLETLVHTTRCAADIALSRQIAMYLVHTALSRSYDTVALLFRRDRTTVAHACAQIEDLRDDRLWDRRLAAIEERFRPRPDTHAREASYAAA</sequence>
<dbReference type="SMART" id="SM00760">
    <property type="entry name" value="Bac_DnaA_C"/>
    <property type="match status" value="1"/>
</dbReference>